<protein>
    <submittedName>
        <fullName evidence="1">Magnesium transporter</fullName>
    </submittedName>
</protein>
<organism evidence="1 2">
    <name type="scientific">Clavispora lusitaniae</name>
    <name type="common">Candida lusitaniae</name>
    <dbReference type="NCBI Taxonomy" id="36911"/>
    <lineage>
        <taxon>Eukaryota</taxon>
        <taxon>Fungi</taxon>
        <taxon>Dikarya</taxon>
        <taxon>Ascomycota</taxon>
        <taxon>Saccharomycotina</taxon>
        <taxon>Pichiomycetes</taxon>
        <taxon>Metschnikowiaceae</taxon>
        <taxon>Clavispora</taxon>
    </lineage>
</organism>
<evidence type="ECO:0000313" key="1">
    <source>
        <dbReference type="EMBL" id="QFZ26329.1"/>
    </source>
</evidence>
<dbReference type="Proteomes" id="UP000326582">
    <property type="component" value="Chromosome 2"/>
</dbReference>
<sequence>MSDEEGYQIPASQLRVQRRSSKIISVKMAQDAINRRQTRVSLDSEDSKASHSSQETEKDVFFPLRGAKARPGDIDFAELDDFLRSTTKKKIQSSVMASGSSRTGDISQNALRYTPRNMEVKNEPSLEPDDATPSEKAKESDKEATAEHSWSQSSEERPLPGSPELASASNDRFSYFHSSSEETVHAPDLASLIQGPSATFFSHGEGTWWLDCTSPTEDEVHVLAKVFGLHPLTAEDIRMSEPREKVEMFHSYYFISFHTFDADVESQQYLEPVHMYVVVFRAGVVTFHTSPTGVAANVRRRIRQLRDYVDVSPDWICYALIDAVTDGFAPVITAIEHEADAIDNSVFITRSTDFGSMLKRIGQCRHTVMGLMKLLANKADVIKMFAKRCQEHADGRVISPRSDIALYLGDIQDHIVTMYQSLSAYEKIFSRSQANYLAQLQVESFDSNLSTSEMLENLTILGTLLIPINVVTGIFGTNVLIPGNNDNSLWWFFGIIIFVLVFSVIMFVLIKYYTHKDAQVQQQDFDDSIVRSIKSAELRKKNRTRSVVSFPGRYEV</sequence>
<dbReference type="EMBL" id="CP038485">
    <property type="protein sequence ID" value="QFZ26329.1"/>
    <property type="molecule type" value="Genomic_DNA"/>
</dbReference>
<name>A0ACD0WFI9_CLALS</name>
<accession>A0ACD0WFI9</accession>
<gene>
    <name evidence="1" type="ORF">EJF14_20228</name>
</gene>
<proteinExistence type="predicted"/>
<reference evidence="2" key="1">
    <citation type="journal article" date="2019" name="MBio">
        <title>Comparative genomics for the elucidation of multidrug resistance (MDR) in Candida lusitaniae.</title>
        <authorList>
            <person name="Kannan A."/>
            <person name="Asner S.A."/>
            <person name="Trachsel E."/>
            <person name="Kelly S."/>
            <person name="Parker J."/>
            <person name="Sanglard D."/>
        </authorList>
    </citation>
    <scope>NUCLEOTIDE SEQUENCE [LARGE SCALE GENOMIC DNA]</scope>
    <source>
        <strain evidence="2">P1</strain>
    </source>
</reference>
<evidence type="ECO:0000313" key="2">
    <source>
        <dbReference type="Proteomes" id="UP000326582"/>
    </source>
</evidence>
<keyword evidence="2" id="KW-1185">Reference proteome</keyword>